<sequence length="248" mass="29000">MLIAQIKKLARKLPRPILIFLGKISNKTFDVYNYIHSRIYNIPLIHVIGDSHSTVFYNKKQFIVRFLGAATMHNLNKKDSSTKSNEKLFQVLRKLNTKRDIVMLSFGEIDCRIHISHQYEKQQKKLTVPKLIDQTIFNYGYVLKEIRQMGIKLCVYGIPAAREIKHLDKSLFCGTDKMRSYIYGEFNDRLKKFCENNKYPYINIYPKVSDKNGFLLKEYAADEIHLNGIIADFVRDLLIKNTAATWPD</sequence>
<dbReference type="InterPro" id="IPR036514">
    <property type="entry name" value="SGNH_hydro_sf"/>
</dbReference>
<comment type="caution">
    <text evidence="1">The sequence shown here is derived from an EMBL/GenBank/DDBJ whole genome shotgun (WGS) entry which is preliminary data.</text>
</comment>
<dbReference type="Proteomes" id="UP000179183">
    <property type="component" value="Unassembled WGS sequence"/>
</dbReference>
<evidence type="ECO:0000313" key="1">
    <source>
        <dbReference type="EMBL" id="OGZ67168.1"/>
    </source>
</evidence>
<reference evidence="1 2" key="1">
    <citation type="journal article" date="2016" name="Nat. Commun.">
        <title>Thousands of microbial genomes shed light on interconnected biogeochemical processes in an aquifer system.</title>
        <authorList>
            <person name="Anantharaman K."/>
            <person name="Brown C.T."/>
            <person name="Hug L.A."/>
            <person name="Sharon I."/>
            <person name="Castelle C.J."/>
            <person name="Probst A.J."/>
            <person name="Thomas B.C."/>
            <person name="Singh A."/>
            <person name="Wilkins M.J."/>
            <person name="Karaoz U."/>
            <person name="Brodie E.L."/>
            <person name="Williams K.H."/>
            <person name="Hubbard S.S."/>
            <person name="Banfield J.F."/>
        </authorList>
    </citation>
    <scope>NUCLEOTIDE SEQUENCE [LARGE SCALE GENOMIC DNA]</scope>
</reference>
<organism evidence="1 2">
    <name type="scientific">Candidatus Staskawiczbacteria bacterium RIFCSPHIGHO2_02_FULL_33_16</name>
    <dbReference type="NCBI Taxonomy" id="1802204"/>
    <lineage>
        <taxon>Bacteria</taxon>
        <taxon>Candidatus Staskawicziibacteriota</taxon>
    </lineage>
</organism>
<name>A0A1G2HZC7_9BACT</name>
<gene>
    <name evidence="1" type="ORF">A3D34_01435</name>
</gene>
<evidence type="ECO:0008006" key="3">
    <source>
        <dbReference type="Google" id="ProtNLM"/>
    </source>
</evidence>
<dbReference type="Gene3D" id="3.40.50.1110">
    <property type="entry name" value="SGNH hydrolase"/>
    <property type="match status" value="1"/>
</dbReference>
<dbReference type="SUPFAM" id="SSF52266">
    <property type="entry name" value="SGNH hydrolase"/>
    <property type="match status" value="1"/>
</dbReference>
<dbReference type="EMBL" id="MHOQ01000010">
    <property type="protein sequence ID" value="OGZ67168.1"/>
    <property type="molecule type" value="Genomic_DNA"/>
</dbReference>
<accession>A0A1G2HZC7</accession>
<protein>
    <recommendedName>
        <fullName evidence="3">SGNH hydrolase-type esterase domain-containing protein</fullName>
    </recommendedName>
</protein>
<proteinExistence type="predicted"/>
<evidence type="ECO:0000313" key="2">
    <source>
        <dbReference type="Proteomes" id="UP000179183"/>
    </source>
</evidence>
<dbReference type="AlphaFoldDB" id="A0A1G2HZC7"/>